<dbReference type="Gene3D" id="2.60.40.740">
    <property type="match status" value="1"/>
</dbReference>
<feature type="non-terminal residue" evidence="2">
    <location>
        <position position="100"/>
    </location>
</feature>
<accession>A0A4U3AXS7</accession>
<feature type="compositionally biased region" description="Basic and acidic residues" evidence="1">
    <location>
        <begin position="88"/>
        <end position="100"/>
    </location>
</feature>
<reference evidence="2 3" key="1">
    <citation type="journal article" date="2019" name="Environ. Microbiol.">
        <title>An active ?-lactamase is a part of an orchestrated cell wall stress resistance network of Bacillus subtilis and related rhizosphere species.</title>
        <authorList>
            <person name="Bucher T."/>
            <person name="Keren-Paz A."/>
            <person name="Hausser J."/>
            <person name="Olender T."/>
            <person name="Cytryn E."/>
            <person name="Kolodkin-Gal I."/>
        </authorList>
    </citation>
    <scope>NUCLEOTIDE SEQUENCE [LARGE SCALE GENOMIC DNA]</scope>
    <source>
        <strain evidence="2 3">I5</strain>
    </source>
</reference>
<dbReference type="EMBL" id="SZON01000899">
    <property type="protein sequence ID" value="TKI93477.1"/>
    <property type="molecule type" value="Genomic_DNA"/>
</dbReference>
<name>A0A4U3AXS7_9BACI</name>
<evidence type="ECO:0000313" key="3">
    <source>
        <dbReference type="Proteomes" id="UP000305222"/>
    </source>
</evidence>
<feature type="non-terminal residue" evidence="2">
    <location>
        <position position="1"/>
    </location>
</feature>
<organism evidence="2 3">
    <name type="scientific">Bacillus wiedmannii</name>
    <dbReference type="NCBI Taxonomy" id="1890302"/>
    <lineage>
        <taxon>Bacteria</taxon>
        <taxon>Bacillati</taxon>
        <taxon>Bacillota</taxon>
        <taxon>Bacilli</taxon>
        <taxon>Bacillales</taxon>
        <taxon>Bacillaceae</taxon>
        <taxon>Bacillus</taxon>
        <taxon>Bacillus cereus group</taxon>
    </lineage>
</organism>
<feature type="region of interest" description="Disordered" evidence="1">
    <location>
        <begin position="75"/>
        <end position="100"/>
    </location>
</feature>
<proteinExistence type="predicted"/>
<evidence type="ECO:0000256" key="1">
    <source>
        <dbReference type="SAM" id="MobiDB-lite"/>
    </source>
</evidence>
<sequence length="100" mass="11229">KVEDEIPAGLEYVQDSLRFEGAEPNPIELKMEFGKVTAAYLDIMDTKERSIIFKAKVKETVKSGEEIVNKAIVEDTTNQPLEPTVSIKPKEPEVKPEDPK</sequence>
<evidence type="ECO:0000313" key="2">
    <source>
        <dbReference type="EMBL" id="TKI93477.1"/>
    </source>
</evidence>
<dbReference type="Proteomes" id="UP000305222">
    <property type="component" value="Unassembled WGS sequence"/>
</dbReference>
<comment type="caution">
    <text evidence="2">The sequence shown here is derived from an EMBL/GenBank/DDBJ whole genome shotgun (WGS) entry which is preliminary data.</text>
</comment>
<gene>
    <name evidence="2" type="ORF">FC699_17770</name>
</gene>
<protein>
    <submittedName>
        <fullName evidence="2">Uncharacterized protein</fullName>
    </submittedName>
</protein>
<dbReference type="AlphaFoldDB" id="A0A4U3AXS7"/>